<accession>A6NYE1</accession>
<protein>
    <submittedName>
        <fullName evidence="1">Uncharacterized protein</fullName>
    </submittedName>
</protein>
<reference evidence="1 2" key="1">
    <citation type="submission" date="2007-04" db="EMBL/GenBank/DDBJ databases">
        <authorList>
            <person name="Fulton L."/>
            <person name="Clifton S."/>
            <person name="Fulton B."/>
            <person name="Xu J."/>
            <person name="Minx P."/>
            <person name="Pepin K.H."/>
            <person name="Johnson M."/>
            <person name="Thiruvilangam P."/>
            <person name="Bhonagiri V."/>
            <person name="Nash W.E."/>
            <person name="Mardis E.R."/>
            <person name="Wilson R.K."/>
        </authorList>
    </citation>
    <scope>NUCLEOTIDE SEQUENCE [LARGE SCALE GENOMIC DNA]</scope>
    <source>
        <strain evidence="1 2">ATCC 29799</strain>
    </source>
</reference>
<comment type="caution">
    <text evidence="1">The sequence shown here is derived from an EMBL/GenBank/DDBJ whole genome shotgun (WGS) entry which is preliminary data.</text>
</comment>
<sequence>MLDLTSGTLELDGTAFGPRTTLDQLRNSGLPIRAAGAPSAGITLVRGSGLVHVDGAPFLPEFYFSGSLPSLVLLRPAVQYPPSMTDPAERQRLRYVACARWLFVRLGKPHYERPGEVRYDFPWGTVSAVAHLLPRDGCDAGYLAVRYGGGG</sequence>
<gene>
    <name evidence="1" type="ORF">BACCAP_03241</name>
</gene>
<reference evidence="1 2" key="2">
    <citation type="submission" date="2007-06" db="EMBL/GenBank/DDBJ databases">
        <title>Draft genome sequence of Pseudoflavonifractor capillosus ATCC 29799.</title>
        <authorList>
            <person name="Sudarsanam P."/>
            <person name="Ley R."/>
            <person name="Guruge J."/>
            <person name="Turnbaugh P.J."/>
            <person name="Mahowald M."/>
            <person name="Liep D."/>
            <person name="Gordon J."/>
        </authorList>
    </citation>
    <scope>NUCLEOTIDE SEQUENCE [LARGE SCALE GENOMIC DNA]</scope>
    <source>
        <strain evidence="1 2">ATCC 29799</strain>
    </source>
</reference>
<dbReference type="Proteomes" id="UP000003639">
    <property type="component" value="Unassembled WGS sequence"/>
</dbReference>
<dbReference type="AlphaFoldDB" id="A6NYE1"/>
<evidence type="ECO:0000313" key="1">
    <source>
        <dbReference type="EMBL" id="EDM98907.1"/>
    </source>
</evidence>
<dbReference type="RefSeq" id="WP_006573748.1">
    <property type="nucleotide sequence ID" value="NZ_AAXG02000029.1"/>
</dbReference>
<dbReference type="OrthoDB" id="2899067at2"/>
<dbReference type="STRING" id="411467.BACCAP_03241"/>
<proteinExistence type="predicted"/>
<name>A6NYE1_9FIRM</name>
<evidence type="ECO:0000313" key="2">
    <source>
        <dbReference type="Proteomes" id="UP000003639"/>
    </source>
</evidence>
<organism evidence="1 2">
    <name type="scientific">Pseudoflavonifractor capillosus ATCC 29799</name>
    <dbReference type="NCBI Taxonomy" id="411467"/>
    <lineage>
        <taxon>Bacteria</taxon>
        <taxon>Bacillati</taxon>
        <taxon>Bacillota</taxon>
        <taxon>Clostridia</taxon>
        <taxon>Eubacteriales</taxon>
        <taxon>Oscillospiraceae</taxon>
        <taxon>Pseudoflavonifractor</taxon>
    </lineage>
</organism>
<dbReference type="EMBL" id="AAXG02000029">
    <property type="protein sequence ID" value="EDM98907.1"/>
    <property type="molecule type" value="Genomic_DNA"/>
</dbReference>
<keyword evidence="2" id="KW-1185">Reference proteome</keyword>